<dbReference type="InterPro" id="IPR012677">
    <property type="entry name" value="Nucleotide-bd_a/b_plait_sf"/>
</dbReference>
<evidence type="ECO:0000313" key="4">
    <source>
        <dbReference type="Proteomes" id="UP000230069"/>
    </source>
</evidence>
<dbReference type="InterPro" id="IPR007201">
    <property type="entry name" value="Mei2-like_Rrm_C"/>
</dbReference>
<evidence type="ECO:0000259" key="2">
    <source>
        <dbReference type="Pfam" id="PF04059"/>
    </source>
</evidence>
<dbReference type="AlphaFoldDB" id="A0A2G5C7B9"/>
<feature type="region of interest" description="Disordered" evidence="1">
    <location>
        <begin position="1"/>
        <end position="45"/>
    </location>
</feature>
<dbReference type="Gene3D" id="3.30.70.330">
    <property type="match status" value="1"/>
</dbReference>
<dbReference type="GO" id="GO:0003676">
    <property type="term" value="F:nucleic acid binding"/>
    <property type="evidence" value="ECO:0007669"/>
    <property type="project" value="InterPro"/>
</dbReference>
<dbReference type="Pfam" id="PF04059">
    <property type="entry name" value="RRM_2"/>
    <property type="match status" value="1"/>
</dbReference>
<dbReference type="SUPFAM" id="SSF54928">
    <property type="entry name" value="RNA-binding domain, RBD"/>
    <property type="match status" value="1"/>
</dbReference>
<keyword evidence="4" id="KW-1185">Reference proteome</keyword>
<dbReference type="OrthoDB" id="417481at2759"/>
<dbReference type="Proteomes" id="UP000230069">
    <property type="component" value="Unassembled WGS sequence"/>
</dbReference>
<feature type="compositionally biased region" description="Pro residues" evidence="1">
    <location>
        <begin position="34"/>
        <end position="45"/>
    </location>
</feature>
<dbReference type="InParanoid" id="A0A2G5C7B9"/>
<evidence type="ECO:0000256" key="1">
    <source>
        <dbReference type="SAM" id="MobiDB-lite"/>
    </source>
</evidence>
<protein>
    <recommendedName>
        <fullName evidence="2">Mei2-like C-terminal RNA recognition motif domain-containing protein</fullName>
    </recommendedName>
</protein>
<sequence length="325" mass="36752">MSLNPRAPYRQFSNMSNPPAPPSSPYLIHSSTYDPPPPPPPPSPSQPQPVIWFYPIGPLCYNPRCHLTCTPLLLPTLPNNPLDLQNNTQPKPIITENVNGMVMKEGFHTPSINIPSPKTNYKGYQKNQAFEPSCHRNNNNKLMTCKSVWRPKGSQLDGEVQGLPVADCYDFNKYEGITTVMVKNIPNELSKKMLLEVLDNHCVKENTKLRKQDDQSSYDFVYLPIDFKRELNYGFGFVNFTNASAAVRFYNSFDKLKWENVGFPCSHKICEIKKAKYQGKEELVNHCKGSVFKCQTKEYLPTVFTPPRNGANSASSTACVVGRRI</sequence>
<accession>A0A2G5C7B9</accession>
<feature type="domain" description="Mei2-like C-terminal RNA recognition motif" evidence="2">
    <location>
        <begin position="178"/>
        <end position="287"/>
    </location>
</feature>
<organism evidence="3 4">
    <name type="scientific">Aquilegia coerulea</name>
    <name type="common">Rocky mountain columbine</name>
    <dbReference type="NCBI Taxonomy" id="218851"/>
    <lineage>
        <taxon>Eukaryota</taxon>
        <taxon>Viridiplantae</taxon>
        <taxon>Streptophyta</taxon>
        <taxon>Embryophyta</taxon>
        <taxon>Tracheophyta</taxon>
        <taxon>Spermatophyta</taxon>
        <taxon>Magnoliopsida</taxon>
        <taxon>Ranunculales</taxon>
        <taxon>Ranunculaceae</taxon>
        <taxon>Thalictroideae</taxon>
        <taxon>Aquilegia</taxon>
    </lineage>
</organism>
<proteinExistence type="predicted"/>
<gene>
    <name evidence="3" type="ORF">AQUCO_08200005v1</name>
</gene>
<dbReference type="EMBL" id="KZ305099">
    <property type="protein sequence ID" value="PIA27183.1"/>
    <property type="molecule type" value="Genomic_DNA"/>
</dbReference>
<name>A0A2G5C7B9_AQUCA</name>
<evidence type="ECO:0000313" key="3">
    <source>
        <dbReference type="EMBL" id="PIA27183.1"/>
    </source>
</evidence>
<dbReference type="InterPro" id="IPR035979">
    <property type="entry name" value="RBD_domain_sf"/>
</dbReference>
<reference evidence="3 4" key="1">
    <citation type="submission" date="2017-09" db="EMBL/GenBank/DDBJ databases">
        <title>WGS assembly of Aquilegia coerulea Goldsmith.</title>
        <authorList>
            <person name="Hodges S."/>
            <person name="Kramer E."/>
            <person name="Nordborg M."/>
            <person name="Tomkins J."/>
            <person name="Borevitz J."/>
            <person name="Derieg N."/>
            <person name="Yan J."/>
            <person name="Mihaltcheva S."/>
            <person name="Hayes R.D."/>
            <person name="Rokhsar D."/>
        </authorList>
    </citation>
    <scope>NUCLEOTIDE SEQUENCE [LARGE SCALE GENOMIC DNA]</scope>
    <source>
        <strain evidence="4">cv. Goldsmith</strain>
    </source>
</reference>